<dbReference type="InterPro" id="IPR023214">
    <property type="entry name" value="HAD_sf"/>
</dbReference>
<dbReference type="NCBIfam" id="TIGR01484">
    <property type="entry name" value="HAD-SF-IIB"/>
    <property type="match status" value="1"/>
</dbReference>
<dbReference type="OrthoDB" id="27226at2759"/>
<dbReference type="GO" id="GO:0000287">
    <property type="term" value="F:magnesium ion binding"/>
    <property type="evidence" value="ECO:0007669"/>
    <property type="project" value="TreeGrafter"/>
</dbReference>
<dbReference type="InterPro" id="IPR000150">
    <property type="entry name" value="Cof"/>
</dbReference>
<evidence type="ECO:0000313" key="2">
    <source>
        <dbReference type="Proteomes" id="UP000324585"/>
    </source>
</evidence>
<dbReference type="PANTHER" id="PTHR10000:SF8">
    <property type="entry name" value="HAD SUPERFAMILY HYDROLASE-LIKE, TYPE 3"/>
    <property type="match status" value="1"/>
</dbReference>
<comment type="caution">
    <text evidence="1">The sequence shown here is derived from an EMBL/GenBank/DDBJ whole genome shotgun (WGS) entry which is preliminary data.</text>
</comment>
<dbReference type="PANTHER" id="PTHR10000">
    <property type="entry name" value="PHOSPHOSERINE PHOSPHATASE"/>
    <property type="match status" value="1"/>
</dbReference>
<dbReference type="AlphaFoldDB" id="A0A5J4YU78"/>
<reference evidence="2" key="1">
    <citation type="journal article" date="2019" name="Nat. Commun.">
        <title>Expansion of phycobilisome linker gene families in mesophilic red algae.</title>
        <authorList>
            <person name="Lee J."/>
            <person name="Kim D."/>
            <person name="Bhattacharya D."/>
            <person name="Yoon H.S."/>
        </authorList>
    </citation>
    <scope>NUCLEOTIDE SEQUENCE [LARGE SCALE GENOMIC DNA]</scope>
    <source>
        <strain evidence="2">CCMP 1328</strain>
    </source>
</reference>
<dbReference type="SFLD" id="SFLDG01140">
    <property type="entry name" value="C2.B:_Phosphomannomutase_and_P"/>
    <property type="match status" value="1"/>
</dbReference>
<dbReference type="SUPFAM" id="SSF56784">
    <property type="entry name" value="HAD-like"/>
    <property type="match status" value="1"/>
</dbReference>
<organism evidence="1 2">
    <name type="scientific">Porphyridium purpureum</name>
    <name type="common">Red alga</name>
    <name type="synonym">Porphyridium cruentum</name>
    <dbReference type="NCBI Taxonomy" id="35688"/>
    <lineage>
        <taxon>Eukaryota</taxon>
        <taxon>Rhodophyta</taxon>
        <taxon>Bangiophyceae</taxon>
        <taxon>Porphyridiales</taxon>
        <taxon>Porphyridiaceae</taxon>
        <taxon>Porphyridium</taxon>
    </lineage>
</organism>
<keyword evidence="2" id="KW-1185">Reference proteome</keyword>
<dbReference type="Gene3D" id="3.30.1240.10">
    <property type="match status" value="1"/>
</dbReference>
<sequence length="351" mass="37251">MAFVSVPLGGASRADLRGFARCRAGYGGVVVAPGRLPLSVRQCARSDRVDIAGASAVAAQTTETHGLAPSVLGLPEIKVVASDVDGTLLTTGHTLPDDVSRTIVEMMDAGIAFFPATGKSRIGALNSFCEPLKSRLGVTSPGVYLQGLVVYKEGGELLYERALEPGVVAKVAQKARDLDCAWVAYSGDRILCEPMSARNQNLVDSLTEYHEPQAETDAELVEKIMGGSYSINKALLIADEQFIDTHRPAFRELLVGEATLTQAQADMLEILPLGASKGDGVRRLLDHLGFSFSELMAIGDAENDLEMLKFAGIGCAVGNALPSVKAAADFEVRSNNEGGVSEAIRRFVLKQ</sequence>
<dbReference type="EMBL" id="VRMN01000005">
    <property type="protein sequence ID" value="KAA8494313.1"/>
    <property type="molecule type" value="Genomic_DNA"/>
</dbReference>
<dbReference type="GO" id="GO:0005829">
    <property type="term" value="C:cytosol"/>
    <property type="evidence" value="ECO:0007669"/>
    <property type="project" value="TreeGrafter"/>
</dbReference>
<dbReference type="OMA" id="IIRHNEM"/>
<protein>
    <submittedName>
        <fullName evidence="1">Putative phosphatase</fullName>
    </submittedName>
</protein>
<dbReference type="NCBIfam" id="TIGR00099">
    <property type="entry name" value="Cof-subfamily"/>
    <property type="match status" value="1"/>
</dbReference>
<accession>A0A5J4YU78</accession>
<dbReference type="GO" id="GO:0016791">
    <property type="term" value="F:phosphatase activity"/>
    <property type="evidence" value="ECO:0007669"/>
    <property type="project" value="TreeGrafter"/>
</dbReference>
<dbReference type="InterPro" id="IPR036412">
    <property type="entry name" value="HAD-like_sf"/>
</dbReference>
<dbReference type="Pfam" id="PF08282">
    <property type="entry name" value="Hydrolase_3"/>
    <property type="match status" value="1"/>
</dbReference>
<dbReference type="SFLD" id="SFLDS00003">
    <property type="entry name" value="Haloacid_Dehalogenase"/>
    <property type="match status" value="1"/>
</dbReference>
<evidence type="ECO:0000313" key="1">
    <source>
        <dbReference type="EMBL" id="KAA8494313.1"/>
    </source>
</evidence>
<dbReference type="Proteomes" id="UP000324585">
    <property type="component" value="Unassembled WGS sequence"/>
</dbReference>
<dbReference type="Gene3D" id="3.40.50.1000">
    <property type="entry name" value="HAD superfamily/HAD-like"/>
    <property type="match status" value="1"/>
</dbReference>
<proteinExistence type="predicted"/>
<dbReference type="InterPro" id="IPR006379">
    <property type="entry name" value="HAD-SF_hydro_IIB"/>
</dbReference>
<name>A0A5J4YU78_PORPP</name>
<gene>
    <name evidence="1" type="ORF">FVE85_4288</name>
</gene>
<dbReference type="PROSITE" id="PS01228">
    <property type="entry name" value="COF_1"/>
    <property type="match status" value="1"/>
</dbReference>